<keyword evidence="3 9" id="KW-0808">Transferase</keyword>
<evidence type="ECO:0000313" key="10">
    <source>
        <dbReference type="Proteomes" id="UP001202134"/>
    </source>
</evidence>
<accession>A0ABT0KRE8</accession>
<gene>
    <name evidence="9" type="ORF">L2737_13510</name>
</gene>
<dbReference type="Proteomes" id="UP001202134">
    <property type="component" value="Unassembled WGS sequence"/>
</dbReference>
<dbReference type="InterPro" id="IPR040423">
    <property type="entry name" value="PEA_transferase"/>
</dbReference>
<dbReference type="Gene3D" id="3.40.720.10">
    <property type="entry name" value="Alkaline Phosphatase, subunit A"/>
    <property type="match status" value="1"/>
</dbReference>
<dbReference type="EMBL" id="JAKIKU010000007">
    <property type="protein sequence ID" value="MCL1046328.1"/>
    <property type="molecule type" value="Genomic_DNA"/>
</dbReference>
<dbReference type="GO" id="GO:0016740">
    <property type="term" value="F:transferase activity"/>
    <property type="evidence" value="ECO:0007669"/>
    <property type="project" value="UniProtKB-KW"/>
</dbReference>
<dbReference type="InterPro" id="IPR017850">
    <property type="entry name" value="Alkaline_phosphatase_core_sf"/>
</dbReference>
<evidence type="ECO:0000256" key="4">
    <source>
        <dbReference type="ARBA" id="ARBA00022692"/>
    </source>
</evidence>
<keyword evidence="5 7" id="KW-1133">Transmembrane helix</keyword>
<evidence type="ECO:0000259" key="8">
    <source>
        <dbReference type="Pfam" id="PF00884"/>
    </source>
</evidence>
<evidence type="ECO:0000256" key="1">
    <source>
        <dbReference type="ARBA" id="ARBA00004651"/>
    </source>
</evidence>
<evidence type="ECO:0000313" key="9">
    <source>
        <dbReference type="EMBL" id="MCL1046328.1"/>
    </source>
</evidence>
<dbReference type="SUPFAM" id="SSF53649">
    <property type="entry name" value="Alkaline phosphatase-like"/>
    <property type="match status" value="1"/>
</dbReference>
<evidence type="ECO:0000256" key="3">
    <source>
        <dbReference type="ARBA" id="ARBA00022679"/>
    </source>
</evidence>
<feature type="transmembrane region" description="Helical" evidence="7">
    <location>
        <begin position="105"/>
        <end position="125"/>
    </location>
</feature>
<feature type="transmembrane region" description="Helical" evidence="7">
    <location>
        <begin position="137"/>
        <end position="156"/>
    </location>
</feature>
<name>A0ABT0KRE8_9GAMM</name>
<comment type="subcellular location">
    <subcellularLocation>
        <location evidence="1">Cell membrane</location>
        <topology evidence="1">Multi-pass membrane protein</topology>
    </subcellularLocation>
</comment>
<keyword evidence="6 7" id="KW-0472">Membrane</keyword>
<feature type="transmembrane region" description="Helical" evidence="7">
    <location>
        <begin position="54"/>
        <end position="74"/>
    </location>
</feature>
<keyword evidence="10" id="KW-1185">Reference proteome</keyword>
<protein>
    <submittedName>
        <fullName evidence="9">Phosphoethanolamine transferase</fullName>
    </submittedName>
</protein>
<dbReference type="PANTHER" id="PTHR30443:SF0">
    <property type="entry name" value="PHOSPHOETHANOLAMINE TRANSFERASE EPTA"/>
    <property type="match status" value="1"/>
</dbReference>
<dbReference type="InterPro" id="IPR058130">
    <property type="entry name" value="PEA_transf_C"/>
</dbReference>
<dbReference type="RefSeq" id="WP_248956039.1">
    <property type="nucleotide sequence ID" value="NZ_JAKIKU010000007.1"/>
</dbReference>
<evidence type="ECO:0000256" key="6">
    <source>
        <dbReference type="ARBA" id="ARBA00023136"/>
    </source>
</evidence>
<organism evidence="9 10">
    <name type="scientific">Shewanella electrodiphila</name>
    <dbReference type="NCBI Taxonomy" id="934143"/>
    <lineage>
        <taxon>Bacteria</taxon>
        <taxon>Pseudomonadati</taxon>
        <taxon>Pseudomonadota</taxon>
        <taxon>Gammaproteobacteria</taxon>
        <taxon>Alteromonadales</taxon>
        <taxon>Shewanellaceae</taxon>
        <taxon>Shewanella</taxon>
    </lineage>
</organism>
<dbReference type="PANTHER" id="PTHR30443">
    <property type="entry name" value="INNER MEMBRANE PROTEIN"/>
    <property type="match status" value="1"/>
</dbReference>
<feature type="transmembrane region" description="Helical" evidence="7">
    <location>
        <begin position="7"/>
        <end position="26"/>
    </location>
</feature>
<reference evidence="9 10" key="1">
    <citation type="submission" date="2022-01" db="EMBL/GenBank/DDBJ databases">
        <title>Whole genome-based taxonomy of the Shewanellaceae.</title>
        <authorList>
            <person name="Martin-Rodriguez A.J."/>
        </authorList>
    </citation>
    <scope>NUCLEOTIDE SEQUENCE [LARGE SCALE GENOMIC DNA]</scope>
    <source>
        <strain evidence="9 10">DSM 24955</strain>
    </source>
</reference>
<keyword evidence="4 7" id="KW-0812">Transmembrane</keyword>
<keyword evidence="2" id="KW-1003">Cell membrane</keyword>
<comment type="caution">
    <text evidence="9">The sequence shown here is derived from an EMBL/GenBank/DDBJ whole genome shotgun (WGS) entry which is preliminary data.</text>
</comment>
<feature type="domain" description="Sulfatase N-terminal" evidence="8">
    <location>
        <begin position="220"/>
        <end position="506"/>
    </location>
</feature>
<dbReference type="CDD" id="cd16017">
    <property type="entry name" value="LptA"/>
    <property type="match status" value="1"/>
</dbReference>
<proteinExistence type="predicted"/>
<evidence type="ECO:0000256" key="2">
    <source>
        <dbReference type="ARBA" id="ARBA00022475"/>
    </source>
</evidence>
<feature type="transmembrane region" description="Helical" evidence="7">
    <location>
        <begin position="32"/>
        <end position="49"/>
    </location>
</feature>
<evidence type="ECO:0000256" key="7">
    <source>
        <dbReference type="SAM" id="Phobius"/>
    </source>
</evidence>
<dbReference type="Pfam" id="PF00884">
    <property type="entry name" value="Sulfatase"/>
    <property type="match status" value="1"/>
</dbReference>
<dbReference type="InterPro" id="IPR000917">
    <property type="entry name" value="Sulfatase_N"/>
</dbReference>
<sequence length="539" mass="62073">MEEKNKVLNIAFIYLIIFIPDILLMYLGHVNLTGIVASLTFLTTALIIINRISWFYITALPWLLISPLESWYVWHFQTPSNEHIIGVLLETNLREILELSSYKELLLYILYLLFLLIKISSNLCYKSNLLNKEIVKAKVSSIGLSVLTIICLLLEINVHASSTDNFLKSTSKFGESFLVGTVAKVISAYKELNQISKLNEYKSTFSFNAQKDFQGEEVHVLMIGETSRFDRWHLNGYKRETNPLLETIDEIISFQDINSNWSLTRNSVPTIITRKNPQNETVLFNEKSIISAFTEAGFKSYWLSNQSYIGEHDSIISTYASEASEKSFINTSPYNTSSKYDIELVTKLSEILKSNGSKFIVMHLLGSHHDYNDRYPEQFNVYSPSNYGNKTNLYDIRNINKLNNAYDNTILYTDFIIYKTIKLLEELNIKSSITYASDHGESLFDDGISSGHGLINKKNFHVPLFLWHSKKLIKYKSKKISNAKKNVKKPLTNSFVFQSLLDIANIKIDNEDKNFSYYHMEPKSITRIVQGQYSYDNLE</sequence>
<evidence type="ECO:0000256" key="5">
    <source>
        <dbReference type="ARBA" id="ARBA00022989"/>
    </source>
</evidence>